<comment type="caution">
    <text evidence="2">The sequence shown here is derived from an EMBL/GenBank/DDBJ whole genome shotgun (WGS) entry which is preliminary data.</text>
</comment>
<organism evidence="2 3">
    <name type="scientific">Bradyrhizobium jicamae</name>
    <dbReference type="NCBI Taxonomy" id="280332"/>
    <lineage>
        <taxon>Bacteria</taxon>
        <taxon>Pseudomonadati</taxon>
        <taxon>Pseudomonadota</taxon>
        <taxon>Alphaproteobacteria</taxon>
        <taxon>Hyphomicrobiales</taxon>
        <taxon>Nitrobacteraceae</taxon>
        <taxon>Bradyrhizobium</taxon>
    </lineage>
</organism>
<dbReference type="Proteomes" id="UP001315278">
    <property type="component" value="Unassembled WGS sequence"/>
</dbReference>
<dbReference type="CDD" id="cd06170">
    <property type="entry name" value="LuxR_C_like"/>
    <property type="match status" value="1"/>
</dbReference>
<evidence type="ECO:0000259" key="1">
    <source>
        <dbReference type="SMART" id="SM00421"/>
    </source>
</evidence>
<evidence type="ECO:0000313" key="3">
    <source>
        <dbReference type="Proteomes" id="UP001315278"/>
    </source>
</evidence>
<proteinExistence type="predicted"/>
<gene>
    <name evidence="2" type="ORF">JQ615_31650</name>
</gene>
<dbReference type="EMBL" id="JAFCJH010000046">
    <property type="protein sequence ID" value="MBR0799932.1"/>
    <property type="molecule type" value="Genomic_DNA"/>
</dbReference>
<dbReference type="Pfam" id="PF00196">
    <property type="entry name" value="GerE"/>
    <property type="match status" value="1"/>
</dbReference>
<feature type="domain" description="HTH luxR-type" evidence="1">
    <location>
        <begin position="312"/>
        <end position="369"/>
    </location>
</feature>
<protein>
    <submittedName>
        <fullName evidence="2">Helix-turn-helix transcriptional regulator</fullName>
    </submittedName>
</protein>
<dbReference type="InterPro" id="IPR016032">
    <property type="entry name" value="Sig_transdc_resp-reg_C-effctor"/>
</dbReference>
<reference evidence="3" key="1">
    <citation type="journal article" date="2021" name="ISME J.">
        <title>Evolutionary origin and ecological implication of a unique nif island in free-living Bradyrhizobium lineages.</title>
        <authorList>
            <person name="Tao J."/>
        </authorList>
    </citation>
    <scope>NUCLEOTIDE SEQUENCE [LARGE SCALE GENOMIC DNA]</scope>
    <source>
        <strain evidence="3">SZCCT0434</strain>
    </source>
</reference>
<accession>A0ABS5FT33</accession>
<keyword evidence="3" id="KW-1185">Reference proteome</keyword>
<sequence>MSDLERFSKLVGGIYDASLDPALWPDVFMEACKFIGASAATLASHHMVARGTTVFYNWGITPGYEKIYLERCGKINPFFPTAIFFDLETVHAPVPECVPRNEFCHSRFAKEWVAPQGFVDTLMSNLEKSAISCAGFWVFRRFNEGFADDEMRRRFALLVPHVRRALAIGQVINLAKIEAAALADSLDTLPAGMFLVDASGRIVHANKSGHVMVAEADVLRATGGRLAAIDLTANQALLDSFASAADGDAAVGRKGLAVPLKTREGERYVANVLPLTSGARRNAGIFYRAAATVFVHRAAFDLPSPPEAIVNEFKLTPRELGVLFAIVEVGGIPEVAEVLGISAETVKTHLGRLFEKTRTSRQADLVKLVAAFSNPLLR</sequence>
<dbReference type="SMART" id="SM00421">
    <property type="entry name" value="HTH_LUXR"/>
    <property type="match status" value="1"/>
</dbReference>
<dbReference type="InterPro" id="IPR036388">
    <property type="entry name" value="WH-like_DNA-bd_sf"/>
</dbReference>
<evidence type="ECO:0000313" key="2">
    <source>
        <dbReference type="EMBL" id="MBR0799932.1"/>
    </source>
</evidence>
<dbReference type="InterPro" id="IPR000792">
    <property type="entry name" value="Tscrpt_reg_LuxR_C"/>
</dbReference>
<dbReference type="RefSeq" id="WP_212494534.1">
    <property type="nucleotide sequence ID" value="NZ_JAFCJH010000046.1"/>
</dbReference>
<dbReference type="Gene3D" id="1.10.10.10">
    <property type="entry name" value="Winged helix-like DNA-binding domain superfamily/Winged helix DNA-binding domain"/>
    <property type="match status" value="1"/>
</dbReference>
<name>A0ABS5FT33_9BRAD</name>
<dbReference type="SUPFAM" id="SSF46894">
    <property type="entry name" value="C-terminal effector domain of the bipartite response regulators"/>
    <property type="match status" value="1"/>
</dbReference>